<dbReference type="AlphaFoldDB" id="A0A6J8AIU8"/>
<reference evidence="1 2" key="1">
    <citation type="submission" date="2020-06" db="EMBL/GenBank/DDBJ databases">
        <authorList>
            <person name="Li R."/>
            <person name="Bekaert M."/>
        </authorList>
    </citation>
    <scope>NUCLEOTIDE SEQUENCE [LARGE SCALE GENOMIC DNA]</scope>
    <source>
        <strain evidence="2">wild</strain>
    </source>
</reference>
<dbReference type="Proteomes" id="UP000507470">
    <property type="component" value="Unassembled WGS sequence"/>
</dbReference>
<accession>A0A6J8AIU8</accession>
<evidence type="ECO:0000313" key="2">
    <source>
        <dbReference type="Proteomes" id="UP000507470"/>
    </source>
</evidence>
<evidence type="ECO:0000313" key="1">
    <source>
        <dbReference type="EMBL" id="CAC5368924.1"/>
    </source>
</evidence>
<name>A0A6J8AIU8_MYTCO</name>
<gene>
    <name evidence="1" type="ORF">MCOR_8313</name>
</gene>
<keyword evidence="2" id="KW-1185">Reference proteome</keyword>
<sequence length="293" mass="33378">MNKTCSHDIAKSATSSVKQYQSICKQWELKQMSKSCCHDIAKCATSSVKQYQSICKQWELEQMSKVCCHDIAKSATSSVKQYQSICEQWELEQMSKTCCHDIAKSATISNKQYQSICKQWELEQMSKTCCHDIAKSATKDSGGKAREYQTTTDMEEGELGASFEEDVDDNDYHDSMRSDKRLFEDKPVNQEAIEMEKEIEVLLKSPPKKRPAMKMYADELEGEIQAKNQTDLLEIIEKDITDSFGYNGDILLVGDLNARTGSEKDYIDGETTSHVPIFDENYDIDCFTDERVS</sequence>
<proteinExistence type="predicted"/>
<protein>
    <recommendedName>
        <fullName evidence="3">Endonuclease/exonuclease/phosphatase domain-containing protein</fullName>
    </recommendedName>
</protein>
<dbReference type="EMBL" id="CACVKT020001508">
    <property type="protein sequence ID" value="CAC5368924.1"/>
    <property type="molecule type" value="Genomic_DNA"/>
</dbReference>
<evidence type="ECO:0008006" key="3">
    <source>
        <dbReference type="Google" id="ProtNLM"/>
    </source>
</evidence>
<organism evidence="1 2">
    <name type="scientific">Mytilus coruscus</name>
    <name type="common">Sea mussel</name>
    <dbReference type="NCBI Taxonomy" id="42192"/>
    <lineage>
        <taxon>Eukaryota</taxon>
        <taxon>Metazoa</taxon>
        <taxon>Spiralia</taxon>
        <taxon>Lophotrochozoa</taxon>
        <taxon>Mollusca</taxon>
        <taxon>Bivalvia</taxon>
        <taxon>Autobranchia</taxon>
        <taxon>Pteriomorphia</taxon>
        <taxon>Mytilida</taxon>
        <taxon>Mytiloidea</taxon>
        <taxon>Mytilidae</taxon>
        <taxon>Mytilinae</taxon>
        <taxon>Mytilus</taxon>
    </lineage>
</organism>